<proteinExistence type="predicted"/>
<gene>
    <name evidence="1" type="ORF">G6F50_015910</name>
</gene>
<sequence length="146" mass="14470">MATAPGPTDCPTSTVRAATTPSNVALNVASPCDQPASSCCARALRTAAFAAASSAFAAVISAGLSASAFCATSSRSTRRWTSSNAACARATSPAADASCAAKGTGSRRASTCPFFTTSPGSTSTAETFPETGKDSCPRCVARTVPM</sequence>
<evidence type="ECO:0000313" key="1">
    <source>
        <dbReference type="EMBL" id="KAG1533339.1"/>
    </source>
</evidence>
<evidence type="ECO:0000313" key="2">
    <source>
        <dbReference type="Proteomes" id="UP000740926"/>
    </source>
</evidence>
<protein>
    <submittedName>
        <fullName evidence="1">Uncharacterized protein</fullName>
    </submittedName>
</protein>
<accession>A0A9P7C3D7</accession>
<keyword evidence="2" id="KW-1185">Reference proteome</keyword>
<dbReference type="EMBL" id="JAANIU010009333">
    <property type="protein sequence ID" value="KAG1533339.1"/>
    <property type="molecule type" value="Genomic_DNA"/>
</dbReference>
<organism evidence="1 2">
    <name type="scientific">Rhizopus delemar</name>
    <dbReference type="NCBI Taxonomy" id="936053"/>
    <lineage>
        <taxon>Eukaryota</taxon>
        <taxon>Fungi</taxon>
        <taxon>Fungi incertae sedis</taxon>
        <taxon>Mucoromycota</taxon>
        <taxon>Mucoromycotina</taxon>
        <taxon>Mucoromycetes</taxon>
        <taxon>Mucorales</taxon>
        <taxon>Mucorineae</taxon>
        <taxon>Rhizopodaceae</taxon>
        <taxon>Rhizopus</taxon>
    </lineage>
</organism>
<dbReference type="AlphaFoldDB" id="A0A9P7C3D7"/>
<reference evidence="1 2" key="1">
    <citation type="journal article" date="2020" name="Microb. Genom.">
        <title>Genetic diversity of clinical and environmental Mucorales isolates obtained from an investigation of mucormycosis cases among solid organ transplant recipients.</title>
        <authorList>
            <person name="Nguyen M.H."/>
            <person name="Kaul D."/>
            <person name="Muto C."/>
            <person name="Cheng S.J."/>
            <person name="Richter R.A."/>
            <person name="Bruno V.M."/>
            <person name="Liu G."/>
            <person name="Beyhan S."/>
            <person name="Sundermann A.J."/>
            <person name="Mounaud S."/>
            <person name="Pasculle A.W."/>
            <person name="Nierman W.C."/>
            <person name="Driscoll E."/>
            <person name="Cumbie R."/>
            <person name="Clancy C.J."/>
            <person name="Dupont C.L."/>
        </authorList>
    </citation>
    <scope>NUCLEOTIDE SEQUENCE [LARGE SCALE GENOMIC DNA]</scope>
    <source>
        <strain evidence="1 2">GL24</strain>
    </source>
</reference>
<dbReference type="Proteomes" id="UP000740926">
    <property type="component" value="Unassembled WGS sequence"/>
</dbReference>
<comment type="caution">
    <text evidence="1">The sequence shown here is derived from an EMBL/GenBank/DDBJ whole genome shotgun (WGS) entry which is preliminary data.</text>
</comment>
<name>A0A9P7C3D7_9FUNG</name>